<accession>A0A2P2NMB1</accession>
<organism evidence="1">
    <name type="scientific">Rhizophora mucronata</name>
    <name type="common">Asiatic mangrove</name>
    <dbReference type="NCBI Taxonomy" id="61149"/>
    <lineage>
        <taxon>Eukaryota</taxon>
        <taxon>Viridiplantae</taxon>
        <taxon>Streptophyta</taxon>
        <taxon>Embryophyta</taxon>
        <taxon>Tracheophyta</taxon>
        <taxon>Spermatophyta</taxon>
        <taxon>Magnoliopsida</taxon>
        <taxon>eudicotyledons</taxon>
        <taxon>Gunneridae</taxon>
        <taxon>Pentapetalae</taxon>
        <taxon>rosids</taxon>
        <taxon>fabids</taxon>
        <taxon>Malpighiales</taxon>
        <taxon>Rhizophoraceae</taxon>
        <taxon>Rhizophora</taxon>
    </lineage>
</organism>
<reference evidence="1" key="1">
    <citation type="submission" date="2018-02" db="EMBL/GenBank/DDBJ databases">
        <title>Rhizophora mucronata_Transcriptome.</title>
        <authorList>
            <person name="Meera S.P."/>
            <person name="Sreeshan A."/>
            <person name="Augustine A."/>
        </authorList>
    </citation>
    <scope>NUCLEOTIDE SEQUENCE</scope>
    <source>
        <tissue evidence="1">Leaf</tissue>
    </source>
</reference>
<evidence type="ECO:0000313" key="1">
    <source>
        <dbReference type="EMBL" id="MBX43593.1"/>
    </source>
</evidence>
<proteinExistence type="predicted"/>
<protein>
    <submittedName>
        <fullName evidence="1">Uncharacterized protein</fullName>
    </submittedName>
</protein>
<sequence>MDGVDGGGGGGSHPHPSNLRMTHIQCYPIPSSSKQFPQRYIKAFCKIFSDGVPGIDSPLVSKE</sequence>
<name>A0A2P2NMB1_RHIMU</name>
<dbReference type="EMBL" id="GGEC01063109">
    <property type="protein sequence ID" value="MBX43593.1"/>
    <property type="molecule type" value="Transcribed_RNA"/>
</dbReference>
<dbReference type="AlphaFoldDB" id="A0A2P2NMB1"/>